<organism evidence="1 2">
    <name type="scientific">Herbihabitans rhizosphaerae</name>
    <dbReference type="NCBI Taxonomy" id="1872711"/>
    <lineage>
        <taxon>Bacteria</taxon>
        <taxon>Bacillati</taxon>
        <taxon>Actinomycetota</taxon>
        <taxon>Actinomycetes</taxon>
        <taxon>Pseudonocardiales</taxon>
        <taxon>Pseudonocardiaceae</taxon>
        <taxon>Herbihabitans</taxon>
    </lineage>
</organism>
<reference evidence="1 2" key="1">
    <citation type="submission" date="2019-02" db="EMBL/GenBank/DDBJ databases">
        <title>Genomic Encyclopedia of Type Strains, Phase IV (KMG-IV): sequencing the most valuable type-strain genomes for metagenomic binning, comparative biology and taxonomic classification.</title>
        <authorList>
            <person name="Goeker M."/>
        </authorList>
    </citation>
    <scope>NUCLEOTIDE SEQUENCE [LARGE SCALE GENOMIC DNA]</scope>
    <source>
        <strain evidence="1 2">DSM 101727</strain>
    </source>
</reference>
<protein>
    <submittedName>
        <fullName evidence="1">Uncharacterized protein</fullName>
    </submittedName>
</protein>
<keyword evidence="2" id="KW-1185">Reference proteome</keyword>
<gene>
    <name evidence="1" type="ORF">EV193_103190</name>
</gene>
<evidence type="ECO:0000313" key="2">
    <source>
        <dbReference type="Proteomes" id="UP000294257"/>
    </source>
</evidence>
<dbReference type="EMBL" id="SGWQ01000003">
    <property type="protein sequence ID" value="RZS40876.1"/>
    <property type="molecule type" value="Genomic_DNA"/>
</dbReference>
<name>A0A4Q7KWC3_9PSEU</name>
<proteinExistence type="predicted"/>
<accession>A0A4Q7KWC3</accession>
<evidence type="ECO:0000313" key="1">
    <source>
        <dbReference type="EMBL" id="RZS40876.1"/>
    </source>
</evidence>
<dbReference type="AlphaFoldDB" id="A0A4Q7KWC3"/>
<comment type="caution">
    <text evidence="1">The sequence shown here is derived from an EMBL/GenBank/DDBJ whole genome shotgun (WGS) entry which is preliminary data.</text>
</comment>
<sequence length="122" mass="13210">MGCATITAVEARPLTQRERAVLEALLAVDFPGVEELRRQVADVVVVDMCGCGCPSIDFQRDHGLGMEVRVNASIPGSHNGLFLYTIEDPRRGKLLGGIEWVAGEDTNPDELPAPDRLDIQPA</sequence>
<dbReference type="Proteomes" id="UP000294257">
    <property type="component" value="Unassembled WGS sequence"/>
</dbReference>